<dbReference type="AlphaFoldDB" id="A0A0C1YTC8"/>
<feature type="domain" description="Transglutaminase-like" evidence="2">
    <location>
        <begin position="411"/>
        <end position="482"/>
    </location>
</feature>
<reference evidence="3 4" key="1">
    <citation type="submission" date="2014-12" db="EMBL/GenBank/DDBJ databases">
        <title>Denitrispirillum autotrophicum gen. nov., sp. nov., Denitrifying, Facultatively Autotrophic Bacteria Isolated from Rice Paddy Soil.</title>
        <authorList>
            <person name="Ishii S."/>
            <person name="Ashida N."/>
            <person name="Ohno H."/>
            <person name="Otsuka S."/>
            <person name="Yokota A."/>
            <person name="Senoo K."/>
        </authorList>
    </citation>
    <scope>NUCLEOTIDE SEQUENCE [LARGE SCALE GENOMIC DNA]</scope>
    <source>
        <strain evidence="3 4">TSA66</strain>
    </source>
</reference>
<dbReference type="PANTHER" id="PTHR42736">
    <property type="entry name" value="PROTEIN-GLUTAMINE GAMMA-GLUTAMYLTRANSFERASE"/>
    <property type="match status" value="1"/>
</dbReference>
<dbReference type="PANTHER" id="PTHR42736:SF1">
    <property type="entry name" value="PROTEIN-GLUTAMINE GAMMA-GLUTAMYLTRANSFERASE"/>
    <property type="match status" value="1"/>
</dbReference>
<evidence type="ECO:0000313" key="3">
    <source>
        <dbReference type="EMBL" id="KIF83912.1"/>
    </source>
</evidence>
<feature type="transmembrane region" description="Helical" evidence="1">
    <location>
        <begin position="559"/>
        <end position="582"/>
    </location>
</feature>
<keyword evidence="1" id="KW-0472">Membrane</keyword>
<protein>
    <submittedName>
        <fullName evidence="3">Transglutaminase</fullName>
    </submittedName>
</protein>
<dbReference type="InterPro" id="IPR025403">
    <property type="entry name" value="TgpA-like_C"/>
</dbReference>
<dbReference type="SMART" id="SM00460">
    <property type="entry name" value="TGc"/>
    <property type="match status" value="1"/>
</dbReference>
<dbReference type="Pfam" id="PF11992">
    <property type="entry name" value="TgpA_N"/>
    <property type="match status" value="1"/>
</dbReference>
<dbReference type="InterPro" id="IPR052901">
    <property type="entry name" value="Bact_TGase-like"/>
</dbReference>
<feature type="transmembrane region" description="Helical" evidence="1">
    <location>
        <begin position="67"/>
        <end position="87"/>
    </location>
</feature>
<dbReference type="InterPro" id="IPR021878">
    <property type="entry name" value="TgpA_N"/>
</dbReference>
<dbReference type="Pfam" id="PF13559">
    <property type="entry name" value="DUF4129"/>
    <property type="match status" value="1"/>
</dbReference>
<name>A0A0C1YTC8_9BURK</name>
<evidence type="ECO:0000259" key="2">
    <source>
        <dbReference type="SMART" id="SM00460"/>
    </source>
</evidence>
<keyword evidence="1" id="KW-1133">Transmembrane helix</keyword>
<feature type="transmembrane region" description="Helical" evidence="1">
    <location>
        <begin position="21"/>
        <end position="43"/>
    </location>
</feature>
<evidence type="ECO:0000313" key="4">
    <source>
        <dbReference type="Proteomes" id="UP000031572"/>
    </source>
</evidence>
<evidence type="ECO:0000256" key="1">
    <source>
        <dbReference type="SAM" id="Phobius"/>
    </source>
</evidence>
<dbReference type="EMBL" id="JWJG01000028">
    <property type="protein sequence ID" value="KIF83912.1"/>
    <property type="molecule type" value="Genomic_DNA"/>
</dbReference>
<dbReference type="SUPFAM" id="SSF54001">
    <property type="entry name" value="Cysteine proteinases"/>
    <property type="match status" value="1"/>
</dbReference>
<proteinExistence type="predicted"/>
<feature type="transmembrane region" description="Helical" evidence="1">
    <location>
        <begin position="114"/>
        <end position="132"/>
    </location>
</feature>
<dbReference type="InterPro" id="IPR038765">
    <property type="entry name" value="Papain-like_cys_pep_sf"/>
</dbReference>
<feature type="transmembrane region" description="Helical" evidence="1">
    <location>
        <begin position="138"/>
        <end position="158"/>
    </location>
</feature>
<dbReference type="Pfam" id="PF01841">
    <property type="entry name" value="Transglut_core"/>
    <property type="match status" value="1"/>
</dbReference>
<dbReference type="Proteomes" id="UP000031572">
    <property type="component" value="Unassembled WGS sequence"/>
</dbReference>
<keyword evidence="1" id="KW-0812">Transmembrane</keyword>
<dbReference type="InterPro" id="IPR002931">
    <property type="entry name" value="Transglutaminase-like"/>
</dbReference>
<organism evidence="3 4">
    <name type="scientific">Noviherbaspirillum autotrophicum</name>
    <dbReference type="NCBI Taxonomy" id="709839"/>
    <lineage>
        <taxon>Bacteria</taxon>
        <taxon>Pseudomonadati</taxon>
        <taxon>Pseudomonadota</taxon>
        <taxon>Betaproteobacteria</taxon>
        <taxon>Burkholderiales</taxon>
        <taxon>Oxalobacteraceae</taxon>
        <taxon>Noviherbaspirillum</taxon>
    </lineage>
</organism>
<keyword evidence="4" id="KW-1185">Reference proteome</keyword>
<gene>
    <name evidence="3" type="ORF">TSA66_21890</name>
</gene>
<feature type="transmembrane region" description="Helical" evidence="1">
    <location>
        <begin position="170"/>
        <end position="189"/>
    </location>
</feature>
<comment type="caution">
    <text evidence="3">The sequence shown here is derived from an EMBL/GenBank/DDBJ whole genome shotgun (WGS) entry which is preliminary data.</text>
</comment>
<dbReference type="STRING" id="709839.TSA66_21890"/>
<sequence length="671" mass="74601">MRQRASRPLSRPLSRDKADTLLLLFSCGLVLLLHVGHLPAWVFPSCAAILSWRGWITFRGNRMPPRWMLLAVALLAMGGVFASYRTWFGRDAGVAMLALLLTLKLLEMHAKRDLFVALFLSFFLILAGYFYSQSIGTALVTIIAVMAILTTQLSFQYTGTVPPLAQRLRLGAKILLLSAPLMLALFVLFPRIQGPLWGMPDDAQAGRSGLSDTMSPGNIARLALSDEIAFRVRFFDPVPAKSQLYWRGIVLGRYDGRTWSPPVRPVAGQVIINTRGAPTRYQVTLEPHGRRWLFALEVPRALPVLAGNPAFVTPDLQLLSSQAINERVRYDATSFVDFDLQPNAPPAVLPQWLELPPGFNPRTQAFAARLRSQANNNEDVIHAALRFFRDQGFRYTLEPPPLGRHAVDEFLFSTRAGFCEHYSGAFVVLMRASGIPARVVTGYQGGEINPADGFLTVRQSDAHAWAEVWLDRRGWVRVDPTAAVSPGRVEQNLASVIPRRAFGGLITLDGSRSAWIAQLQRLRQNWEAVTNAWNQWVLNYTPEKQRNFFRALGFDKVDWRTMAIVMLAVGAAVMASILLPLLAGRPKRDPIDAIYQSLCRRMANLGFPRAPHEGPRAYGARLTAPDAPLPAATKAAIGRFLALYETVRYGAPEKAPLSYLSQLKTLLAECR</sequence>
<dbReference type="Gene3D" id="3.10.620.30">
    <property type="match status" value="1"/>
</dbReference>
<accession>A0A0C1YTC8</accession>